<dbReference type="InterPro" id="IPR012910">
    <property type="entry name" value="Plug_dom"/>
</dbReference>
<evidence type="ECO:0000256" key="4">
    <source>
        <dbReference type="ARBA" id="ARBA00022692"/>
    </source>
</evidence>
<comment type="similarity">
    <text evidence="10 11">Belongs to the TonB-dependent receptor family.</text>
</comment>
<keyword evidence="4 10" id="KW-0812">Transmembrane</keyword>
<keyword evidence="15" id="KW-0675">Receptor</keyword>
<dbReference type="Pfam" id="PF00593">
    <property type="entry name" value="TonB_dep_Rec_b-barrel"/>
    <property type="match status" value="1"/>
</dbReference>
<evidence type="ECO:0000256" key="5">
    <source>
        <dbReference type="ARBA" id="ARBA00022729"/>
    </source>
</evidence>
<evidence type="ECO:0000313" key="15">
    <source>
        <dbReference type="EMBL" id="MEE6187693.1"/>
    </source>
</evidence>
<keyword evidence="8 10" id="KW-0472">Membrane</keyword>
<evidence type="ECO:0000259" key="14">
    <source>
        <dbReference type="Pfam" id="PF07715"/>
    </source>
</evidence>
<name>A0ABU7RI71_9BACT</name>
<dbReference type="PANTHER" id="PTHR30069:SF53">
    <property type="entry name" value="COLICIN I RECEPTOR-RELATED"/>
    <property type="match status" value="1"/>
</dbReference>
<dbReference type="CDD" id="cd01347">
    <property type="entry name" value="ligand_gated_channel"/>
    <property type="match status" value="1"/>
</dbReference>
<feature type="domain" description="TonB-dependent receptor plug" evidence="14">
    <location>
        <begin position="42"/>
        <end position="151"/>
    </location>
</feature>
<dbReference type="EMBL" id="JAZGLY010000005">
    <property type="protein sequence ID" value="MEE6187693.1"/>
    <property type="molecule type" value="Genomic_DNA"/>
</dbReference>
<feature type="chain" id="PRO_5046237518" evidence="12">
    <location>
        <begin position="20"/>
        <end position="653"/>
    </location>
</feature>
<comment type="subcellular location">
    <subcellularLocation>
        <location evidence="1 10">Cell outer membrane</location>
        <topology evidence="1 10">Multi-pass membrane protein</topology>
    </subcellularLocation>
</comment>
<evidence type="ECO:0000256" key="10">
    <source>
        <dbReference type="PROSITE-ProRule" id="PRU01360"/>
    </source>
</evidence>
<dbReference type="Pfam" id="PF07715">
    <property type="entry name" value="Plug"/>
    <property type="match status" value="1"/>
</dbReference>
<feature type="signal peptide" evidence="12">
    <location>
        <begin position="1"/>
        <end position="19"/>
    </location>
</feature>
<proteinExistence type="inferred from homology"/>
<sequence>MKRKILVVAAVILHGTLHAQHETVNKDLDEVVVTATRKEQKQSQTGKVITVIDRATLENNPGKSLTEILNQYAGLFTVGANNAPASNQEFYMRGAATGNTLFLIDGIPLQDPSFITNIYDLNNIKPEHIERIEILKGAQSTLWGSAAVAGVINIITKKGGEKSISPSVSLAYGTYNTFQGDVSIKGSIKRFSYNVIYNRTQTDGFSAAYDSIGGRSFDKDGLRQNNFQANLQYRISDVLSIQLMSNYGQYKADADAGAYADDYDITARSKTFINNLGLHYKRGKTTLHLTQSFVRSDRFHYDDSTDVGALRLDPAATYYTVWSDAGYKGLSSVTELYGNYHFSSHASIVGGVQYIAQKTDQHYTSISNYGPYDALPISSDSAKARNLSVYASLLLAELKRFNIEIGGRYNHFSVYGNNTTFTFNPSYHIGDGAIVFLNVSSGYNTPSLYQLYSEYGNRDLKPEKSINYELGLQTFMNDNRNHLRIVAFKRDIKDLIIFYTNPDTYVSQYRNRDEQHDYGFEVESNVVVDNIGRWVNNFSYINGNGTNDGEKIRNLYRRPNFTFNSTLTLNPSSRLTLAPAFRFVGERLAGEYDLGGPNPMPAYYTVDCYVAYKVNRWLKLFGDFRNITDQKYFDVYGYNSRRFNFLAGLRCSL</sequence>
<keyword evidence="9 10" id="KW-0998">Cell outer membrane</keyword>
<accession>A0ABU7RI71</accession>
<keyword evidence="16" id="KW-1185">Reference proteome</keyword>
<evidence type="ECO:0000256" key="12">
    <source>
        <dbReference type="SAM" id="SignalP"/>
    </source>
</evidence>
<dbReference type="InterPro" id="IPR036942">
    <property type="entry name" value="Beta-barrel_TonB_sf"/>
</dbReference>
<dbReference type="Gene3D" id="2.170.130.10">
    <property type="entry name" value="TonB-dependent receptor, plug domain"/>
    <property type="match status" value="1"/>
</dbReference>
<organism evidence="15 16">
    <name type="scientific">Niabella digestorum</name>
    <dbReference type="NCBI Taxonomy" id="3117701"/>
    <lineage>
        <taxon>Bacteria</taxon>
        <taxon>Pseudomonadati</taxon>
        <taxon>Bacteroidota</taxon>
        <taxon>Chitinophagia</taxon>
        <taxon>Chitinophagales</taxon>
        <taxon>Chitinophagaceae</taxon>
        <taxon>Niabella</taxon>
    </lineage>
</organism>
<evidence type="ECO:0000256" key="6">
    <source>
        <dbReference type="ARBA" id="ARBA00023065"/>
    </source>
</evidence>
<reference evidence="15 16" key="1">
    <citation type="submission" date="2024-01" db="EMBL/GenBank/DDBJ databases">
        <title>Niabella digestum sp. nov., isolated from waste digestion system.</title>
        <authorList>
            <person name="Zhang L."/>
        </authorList>
    </citation>
    <scope>NUCLEOTIDE SEQUENCE [LARGE SCALE GENOMIC DNA]</scope>
    <source>
        <strain evidence="15 16">A18</strain>
    </source>
</reference>
<evidence type="ECO:0000256" key="7">
    <source>
        <dbReference type="ARBA" id="ARBA00023077"/>
    </source>
</evidence>
<dbReference type="InterPro" id="IPR000531">
    <property type="entry name" value="Beta-barrel_TonB"/>
</dbReference>
<evidence type="ECO:0000256" key="9">
    <source>
        <dbReference type="ARBA" id="ARBA00023237"/>
    </source>
</evidence>
<keyword evidence="3 10" id="KW-1134">Transmembrane beta strand</keyword>
<dbReference type="PROSITE" id="PS52016">
    <property type="entry name" value="TONB_DEPENDENT_REC_3"/>
    <property type="match status" value="1"/>
</dbReference>
<dbReference type="PANTHER" id="PTHR30069">
    <property type="entry name" value="TONB-DEPENDENT OUTER MEMBRANE RECEPTOR"/>
    <property type="match status" value="1"/>
</dbReference>
<feature type="domain" description="TonB-dependent receptor-like beta-barrel" evidence="13">
    <location>
        <begin position="219"/>
        <end position="627"/>
    </location>
</feature>
<keyword evidence="7 11" id="KW-0798">TonB box</keyword>
<dbReference type="InterPro" id="IPR037066">
    <property type="entry name" value="Plug_dom_sf"/>
</dbReference>
<evidence type="ECO:0000256" key="11">
    <source>
        <dbReference type="RuleBase" id="RU003357"/>
    </source>
</evidence>
<dbReference type="Gene3D" id="2.40.170.20">
    <property type="entry name" value="TonB-dependent receptor, beta-barrel domain"/>
    <property type="match status" value="1"/>
</dbReference>
<dbReference type="InterPro" id="IPR039426">
    <property type="entry name" value="TonB-dep_rcpt-like"/>
</dbReference>
<evidence type="ECO:0000256" key="8">
    <source>
        <dbReference type="ARBA" id="ARBA00023136"/>
    </source>
</evidence>
<evidence type="ECO:0000259" key="13">
    <source>
        <dbReference type="Pfam" id="PF00593"/>
    </source>
</evidence>
<dbReference type="Proteomes" id="UP001357452">
    <property type="component" value="Unassembled WGS sequence"/>
</dbReference>
<comment type="caution">
    <text evidence="15">The sequence shown here is derived from an EMBL/GenBank/DDBJ whole genome shotgun (WGS) entry which is preliminary data.</text>
</comment>
<dbReference type="RefSeq" id="WP_330975100.1">
    <property type="nucleotide sequence ID" value="NZ_JAZGLY010000005.1"/>
</dbReference>
<keyword evidence="5 12" id="KW-0732">Signal</keyword>
<keyword evidence="2 10" id="KW-0813">Transport</keyword>
<evidence type="ECO:0000256" key="2">
    <source>
        <dbReference type="ARBA" id="ARBA00022448"/>
    </source>
</evidence>
<evidence type="ECO:0000313" key="16">
    <source>
        <dbReference type="Proteomes" id="UP001357452"/>
    </source>
</evidence>
<keyword evidence="6" id="KW-0406">Ion transport</keyword>
<gene>
    <name evidence="15" type="ORF">V2H41_10460</name>
</gene>
<protein>
    <submittedName>
        <fullName evidence="15">TonB-dependent receptor</fullName>
    </submittedName>
</protein>
<evidence type="ECO:0000256" key="1">
    <source>
        <dbReference type="ARBA" id="ARBA00004571"/>
    </source>
</evidence>
<evidence type="ECO:0000256" key="3">
    <source>
        <dbReference type="ARBA" id="ARBA00022452"/>
    </source>
</evidence>
<dbReference type="SUPFAM" id="SSF56935">
    <property type="entry name" value="Porins"/>
    <property type="match status" value="1"/>
</dbReference>